<organism evidence="2 3">
    <name type="scientific">Photorhabdus namnaonensis</name>
    <dbReference type="NCBI Taxonomy" id="1851568"/>
    <lineage>
        <taxon>Bacteria</taxon>
        <taxon>Pseudomonadati</taxon>
        <taxon>Pseudomonadota</taxon>
        <taxon>Gammaproteobacteria</taxon>
        <taxon>Enterobacterales</taxon>
        <taxon>Morganellaceae</taxon>
        <taxon>Photorhabdus</taxon>
    </lineage>
</organism>
<dbReference type="EMBL" id="LOIC01000088">
    <property type="protein sequence ID" value="OCA53096.1"/>
    <property type="molecule type" value="Genomic_DNA"/>
</dbReference>
<feature type="compositionally biased region" description="Polar residues" evidence="1">
    <location>
        <begin position="24"/>
        <end position="36"/>
    </location>
</feature>
<keyword evidence="3" id="KW-1185">Reference proteome</keyword>
<sequence length="311" mass="35357">MPKLTNLIERFDIPIQAKSNYISKKQPLSNSKVSNNSEERTAPLELKNDDNRTKTQSPVPNLAEKNEKPAISNTAKNSHKKVTAEDIFNRFKDRFDPNDRKLPFDIMNEITDNRINFFSEKSGKNYLTKAEDKKFTLRHYTSGNGPEKPTFDEISSNFNLVNRGIKTLNRTQGSNTNEDDWNRLGNTAFTFFLLAIDGEVSDRKFLSNTTHFAEINLEDPEELKQLGLDQTEFFASPDLLHERNLSQAPAVKGKLSDLKSLLLKQSGISPVQLGRLDAKGILKSIDNKFNGSLEIKIPGNIKVREWNRSQK</sequence>
<dbReference type="RefSeq" id="WP_065391986.1">
    <property type="nucleotide sequence ID" value="NZ_CAWMQN010000088.1"/>
</dbReference>
<feature type="region of interest" description="Disordered" evidence="1">
    <location>
        <begin position="24"/>
        <end position="79"/>
    </location>
</feature>
<evidence type="ECO:0000313" key="2">
    <source>
        <dbReference type="EMBL" id="OCA53096.1"/>
    </source>
</evidence>
<accession>A0A1B8YD90</accession>
<comment type="caution">
    <text evidence="2">The sequence shown here is derived from an EMBL/GenBank/DDBJ whole genome shotgun (WGS) entry which is preliminary data.</text>
</comment>
<dbReference type="Proteomes" id="UP000092665">
    <property type="component" value="Unassembled WGS sequence"/>
</dbReference>
<dbReference type="PATRIC" id="fig|29488.15.peg.4565"/>
<reference evidence="3" key="1">
    <citation type="submission" date="2015-11" db="EMBL/GenBank/DDBJ databases">
        <authorList>
            <person name="Tobias N.J."/>
            <person name="Mishra B."/>
            <person name="Gupta D.K."/>
            <person name="Thines M."/>
            <person name="Stinear T.P."/>
            <person name="Bode H.B."/>
        </authorList>
    </citation>
    <scope>NUCLEOTIDE SEQUENCE [LARGE SCALE GENOMIC DNA]</scope>
    <source>
        <strain evidence="3">PB45.5</strain>
    </source>
</reference>
<protein>
    <submittedName>
        <fullName evidence="2">Uncharacterized protein</fullName>
    </submittedName>
</protein>
<evidence type="ECO:0000313" key="3">
    <source>
        <dbReference type="Proteomes" id="UP000092665"/>
    </source>
</evidence>
<name>A0A1B8YD90_9GAMM</name>
<dbReference type="AlphaFoldDB" id="A0A1B8YD90"/>
<gene>
    <name evidence="2" type="ORF">Phpb_04148</name>
</gene>
<feature type="compositionally biased region" description="Basic and acidic residues" evidence="1">
    <location>
        <begin position="37"/>
        <end position="53"/>
    </location>
</feature>
<proteinExistence type="predicted"/>
<evidence type="ECO:0000256" key="1">
    <source>
        <dbReference type="SAM" id="MobiDB-lite"/>
    </source>
</evidence>